<evidence type="ECO:0000256" key="1">
    <source>
        <dbReference type="ARBA" id="ARBA00004196"/>
    </source>
</evidence>
<dbReference type="AlphaFoldDB" id="A0A918X0J4"/>
<comment type="subcellular location">
    <subcellularLocation>
        <location evidence="1">Cell envelope</location>
    </subcellularLocation>
</comment>
<accession>A0A918X0J4</accession>
<organism evidence="7 8">
    <name type="scientific">Streptomyces finlayi</name>
    <dbReference type="NCBI Taxonomy" id="67296"/>
    <lineage>
        <taxon>Bacteria</taxon>
        <taxon>Bacillati</taxon>
        <taxon>Actinomycetota</taxon>
        <taxon>Actinomycetes</taxon>
        <taxon>Kitasatosporales</taxon>
        <taxon>Streptomycetaceae</taxon>
        <taxon>Streptomyces</taxon>
    </lineage>
</organism>
<evidence type="ECO:0000313" key="7">
    <source>
        <dbReference type="EMBL" id="GHD01234.1"/>
    </source>
</evidence>
<evidence type="ECO:0000256" key="2">
    <source>
        <dbReference type="ARBA" id="ARBA00005695"/>
    </source>
</evidence>
<gene>
    <name evidence="7" type="ORF">GCM10010334_46660</name>
</gene>
<evidence type="ECO:0000313" key="8">
    <source>
        <dbReference type="Proteomes" id="UP000638353"/>
    </source>
</evidence>
<proteinExistence type="inferred from homology"/>
<dbReference type="PIRSF" id="PIRSF002741">
    <property type="entry name" value="MppA"/>
    <property type="match status" value="1"/>
</dbReference>
<feature type="domain" description="Solute-binding protein family 5" evidence="6">
    <location>
        <begin position="84"/>
        <end position="450"/>
    </location>
</feature>
<dbReference type="FunFam" id="3.10.105.10:FF:000012">
    <property type="entry name" value="Peptide/nickel transport system substrate-binding protein"/>
    <property type="match status" value="1"/>
</dbReference>
<evidence type="ECO:0000256" key="3">
    <source>
        <dbReference type="ARBA" id="ARBA00022448"/>
    </source>
</evidence>
<evidence type="ECO:0000256" key="5">
    <source>
        <dbReference type="SAM" id="SignalP"/>
    </source>
</evidence>
<feature type="chain" id="PRO_5037594514" evidence="5">
    <location>
        <begin position="21"/>
        <end position="533"/>
    </location>
</feature>
<comment type="similarity">
    <text evidence="2">Belongs to the bacterial solute-binding protein 5 family.</text>
</comment>
<dbReference type="PROSITE" id="PS51257">
    <property type="entry name" value="PROKAR_LIPOPROTEIN"/>
    <property type="match status" value="1"/>
</dbReference>
<sequence>MNRKTLVLPAIAVLVTPVLAACGGSDSAEGAAKTIVVGTTDSFVATKTAPAPFDPAHAYDVGAWNVLRQTNQTLMRVPRGGGEPVTEAADSCGFTDTKNTSYRCKLRDGLTFSDGKALSAADVKFSIERSLKIKDQNGPVSLLTNIDLVEAKGENEVVFHLKTPDATFPYKLATPAAAIVDDQAYARDKVRAGFEVSGSGPYTVKIDNDGENFAKAVFTKNPRYKGGIKFNNEKVEIRSYKDSESMEKALKSGEIDMMSRTITPQQIKELSTKQDQDLKLVELPGLEIRYLGFDTEDPAVKNTAVRQAMATVIDRTALARSVYGDSAEPLYSIIPTSITGHKNSFFNKYTAGDVKKAGDLLRRARITTPVKLTLTYTTDHYGSATKQEFEVLQKQLNDSKLFDVKIKGVPWSTFSEDQKAGKYAVYGMGWFPDFTDADNYVAPFLDKSNFLNSPYANEQIRSTLIPQSRREQDRGSATKAFEEIQDIVADDVPILPLWQGKQYIAARSDITGTEWAVNFAADLQLWELGRGVA</sequence>
<dbReference type="EMBL" id="BMVC01000009">
    <property type="protein sequence ID" value="GHD01234.1"/>
    <property type="molecule type" value="Genomic_DNA"/>
</dbReference>
<feature type="signal peptide" evidence="5">
    <location>
        <begin position="1"/>
        <end position="20"/>
    </location>
</feature>
<dbReference type="InterPro" id="IPR000914">
    <property type="entry name" value="SBP_5_dom"/>
</dbReference>
<dbReference type="Gene3D" id="3.40.190.10">
    <property type="entry name" value="Periplasmic binding protein-like II"/>
    <property type="match status" value="1"/>
</dbReference>
<dbReference type="GO" id="GO:0015833">
    <property type="term" value="P:peptide transport"/>
    <property type="evidence" value="ECO:0007669"/>
    <property type="project" value="TreeGrafter"/>
</dbReference>
<dbReference type="GO" id="GO:1904680">
    <property type="term" value="F:peptide transmembrane transporter activity"/>
    <property type="evidence" value="ECO:0007669"/>
    <property type="project" value="TreeGrafter"/>
</dbReference>
<comment type="caution">
    <text evidence="7">The sequence shown here is derived from an EMBL/GenBank/DDBJ whole genome shotgun (WGS) entry which is preliminary data.</text>
</comment>
<dbReference type="Gene3D" id="3.90.76.10">
    <property type="entry name" value="Dipeptide-binding Protein, Domain 1"/>
    <property type="match status" value="1"/>
</dbReference>
<protein>
    <submittedName>
        <fullName evidence="7">Peptide-binding protein</fullName>
    </submittedName>
</protein>
<dbReference type="Gene3D" id="3.10.105.10">
    <property type="entry name" value="Dipeptide-binding Protein, Domain 3"/>
    <property type="match status" value="1"/>
</dbReference>
<name>A0A918X0J4_9ACTN</name>
<reference evidence="7" key="1">
    <citation type="journal article" date="2014" name="Int. J. Syst. Evol. Microbiol.">
        <title>Complete genome sequence of Corynebacterium casei LMG S-19264T (=DSM 44701T), isolated from a smear-ripened cheese.</title>
        <authorList>
            <consortium name="US DOE Joint Genome Institute (JGI-PGF)"/>
            <person name="Walter F."/>
            <person name="Albersmeier A."/>
            <person name="Kalinowski J."/>
            <person name="Ruckert C."/>
        </authorList>
    </citation>
    <scope>NUCLEOTIDE SEQUENCE</scope>
    <source>
        <strain evidence="7">JCM 4637</strain>
    </source>
</reference>
<dbReference type="Proteomes" id="UP000638353">
    <property type="component" value="Unassembled WGS sequence"/>
</dbReference>
<dbReference type="GO" id="GO:0043190">
    <property type="term" value="C:ATP-binding cassette (ABC) transporter complex"/>
    <property type="evidence" value="ECO:0007669"/>
    <property type="project" value="InterPro"/>
</dbReference>
<reference evidence="7" key="2">
    <citation type="submission" date="2020-09" db="EMBL/GenBank/DDBJ databases">
        <authorList>
            <person name="Sun Q."/>
            <person name="Ohkuma M."/>
        </authorList>
    </citation>
    <scope>NUCLEOTIDE SEQUENCE</scope>
    <source>
        <strain evidence="7">JCM 4637</strain>
    </source>
</reference>
<keyword evidence="4 5" id="KW-0732">Signal</keyword>
<dbReference type="Pfam" id="PF00496">
    <property type="entry name" value="SBP_bac_5"/>
    <property type="match status" value="1"/>
</dbReference>
<dbReference type="GO" id="GO:0030313">
    <property type="term" value="C:cell envelope"/>
    <property type="evidence" value="ECO:0007669"/>
    <property type="project" value="UniProtKB-SubCell"/>
</dbReference>
<keyword evidence="3" id="KW-0813">Transport</keyword>
<dbReference type="SUPFAM" id="SSF53850">
    <property type="entry name" value="Periplasmic binding protein-like II"/>
    <property type="match status" value="1"/>
</dbReference>
<dbReference type="InterPro" id="IPR039424">
    <property type="entry name" value="SBP_5"/>
</dbReference>
<evidence type="ECO:0000256" key="4">
    <source>
        <dbReference type="ARBA" id="ARBA00022729"/>
    </source>
</evidence>
<dbReference type="PANTHER" id="PTHR30290">
    <property type="entry name" value="PERIPLASMIC BINDING COMPONENT OF ABC TRANSPORTER"/>
    <property type="match status" value="1"/>
</dbReference>
<evidence type="ECO:0000259" key="6">
    <source>
        <dbReference type="Pfam" id="PF00496"/>
    </source>
</evidence>
<dbReference type="InterPro" id="IPR030678">
    <property type="entry name" value="Peptide/Ni-bd"/>
</dbReference>
<dbReference type="PANTHER" id="PTHR30290:SF10">
    <property type="entry name" value="PERIPLASMIC OLIGOPEPTIDE-BINDING PROTEIN-RELATED"/>
    <property type="match status" value="1"/>
</dbReference>
<dbReference type="GO" id="GO:0042597">
    <property type="term" value="C:periplasmic space"/>
    <property type="evidence" value="ECO:0007669"/>
    <property type="project" value="UniProtKB-ARBA"/>
</dbReference>
<dbReference type="RefSeq" id="WP_189827317.1">
    <property type="nucleotide sequence ID" value="NZ_BMVC01000009.1"/>
</dbReference>